<dbReference type="PANTHER" id="PTHR43669">
    <property type="entry name" value="5-KETO-D-GLUCONATE 5-REDUCTASE"/>
    <property type="match status" value="1"/>
</dbReference>
<gene>
    <name evidence="3" type="ORF">J3R73_000738</name>
</gene>
<evidence type="ECO:0000313" key="3">
    <source>
        <dbReference type="EMBL" id="MDQ0390946.1"/>
    </source>
</evidence>
<dbReference type="InterPro" id="IPR036291">
    <property type="entry name" value="NAD(P)-bd_dom_sf"/>
</dbReference>
<organism evidence="3 4">
    <name type="scientific">Labrys monachus</name>
    <dbReference type="NCBI Taxonomy" id="217067"/>
    <lineage>
        <taxon>Bacteria</taxon>
        <taxon>Pseudomonadati</taxon>
        <taxon>Pseudomonadota</taxon>
        <taxon>Alphaproteobacteria</taxon>
        <taxon>Hyphomicrobiales</taxon>
        <taxon>Xanthobacteraceae</taxon>
        <taxon>Labrys</taxon>
    </lineage>
</organism>
<reference evidence="3 4" key="1">
    <citation type="submission" date="2023-07" db="EMBL/GenBank/DDBJ databases">
        <title>Genomic Encyclopedia of Type Strains, Phase IV (KMG-IV): sequencing the most valuable type-strain genomes for metagenomic binning, comparative biology and taxonomic classification.</title>
        <authorList>
            <person name="Goeker M."/>
        </authorList>
    </citation>
    <scope>NUCLEOTIDE SEQUENCE [LARGE SCALE GENOMIC DNA]</scope>
    <source>
        <strain evidence="3 4">DSM 5896</strain>
    </source>
</reference>
<dbReference type="PRINTS" id="PR00081">
    <property type="entry name" value="GDHRDH"/>
</dbReference>
<evidence type="ECO:0000256" key="1">
    <source>
        <dbReference type="ARBA" id="ARBA00006484"/>
    </source>
</evidence>
<keyword evidence="2 3" id="KW-0560">Oxidoreductase</keyword>
<comment type="caution">
    <text evidence="3">The sequence shown here is derived from an EMBL/GenBank/DDBJ whole genome shotgun (WGS) entry which is preliminary data.</text>
</comment>
<dbReference type="Gene3D" id="3.40.50.720">
    <property type="entry name" value="NAD(P)-binding Rossmann-like Domain"/>
    <property type="match status" value="1"/>
</dbReference>
<dbReference type="EC" id="1.1.1.100" evidence="3"/>
<sequence length="230" mass="23877">MRLFRAQGDDVLLADIDAAAADAACAEPGRGAAQAFACDLADPDAPARAVEAAAARFGGIDTVFANAGILVSRPLGEWTVADWQRSLAVNLTAPFLLAQAAAPHLRRSAGASVIFTASTGALRGHAGMPAYHATKTGLVGLCRSLADELAPDGVRVNCLLPGWVDTPFNAPFWSFQADRAQAERDVVGRIPMRRQGTPEEVAATVLFLASKAAAYITGTTLVVDGGYCAI</sequence>
<dbReference type="Proteomes" id="UP001237448">
    <property type="component" value="Unassembled WGS sequence"/>
</dbReference>
<dbReference type="GO" id="GO:0004316">
    <property type="term" value="F:3-oxoacyl-[acyl-carrier-protein] reductase (NADPH) activity"/>
    <property type="evidence" value="ECO:0007669"/>
    <property type="project" value="UniProtKB-EC"/>
</dbReference>
<keyword evidence="4" id="KW-1185">Reference proteome</keyword>
<accession>A0ABU0F924</accession>
<dbReference type="PANTHER" id="PTHR43669:SF3">
    <property type="entry name" value="ALCOHOL DEHYDROGENASE, PUTATIVE (AFU_ORTHOLOGUE AFUA_3G03445)-RELATED"/>
    <property type="match status" value="1"/>
</dbReference>
<protein>
    <submittedName>
        <fullName evidence="3">3-oxoacyl-[acyl-carrier protein] reductase</fullName>
        <ecNumber evidence="3">1.1.1.100</ecNumber>
    </submittedName>
</protein>
<evidence type="ECO:0000313" key="4">
    <source>
        <dbReference type="Proteomes" id="UP001237448"/>
    </source>
</evidence>
<dbReference type="PRINTS" id="PR00080">
    <property type="entry name" value="SDRFAMILY"/>
</dbReference>
<dbReference type="CDD" id="cd05233">
    <property type="entry name" value="SDR_c"/>
    <property type="match status" value="1"/>
</dbReference>
<proteinExistence type="inferred from homology"/>
<comment type="similarity">
    <text evidence="1">Belongs to the short-chain dehydrogenases/reductases (SDR) family.</text>
</comment>
<dbReference type="InterPro" id="IPR002347">
    <property type="entry name" value="SDR_fam"/>
</dbReference>
<name>A0ABU0F924_9HYPH</name>
<evidence type="ECO:0000256" key="2">
    <source>
        <dbReference type="ARBA" id="ARBA00023002"/>
    </source>
</evidence>
<dbReference type="EMBL" id="JAUSVK010000001">
    <property type="protein sequence ID" value="MDQ0390946.1"/>
    <property type="molecule type" value="Genomic_DNA"/>
</dbReference>
<dbReference type="SUPFAM" id="SSF51735">
    <property type="entry name" value="NAD(P)-binding Rossmann-fold domains"/>
    <property type="match status" value="1"/>
</dbReference>
<dbReference type="Pfam" id="PF13561">
    <property type="entry name" value="adh_short_C2"/>
    <property type="match status" value="1"/>
</dbReference>